<protein>
    <recommendedName>
        <fullName evidence="3 7">Deoxyribose-phosphate aldolase</fullName>
        <ecNumber evidence="3 7">4.1.2.4</ecNumber>
    </recommendedName>
</protein>
<proteinExistence type="inferred from homology"/>
<evidence type="ECO:0000313" key="8">
    <source>
        <dbReference type="EMBL" id="GJD48867.1"/>
    </source>
</evidence>
<dbReference type="Pfam" id="PF01791">
    <property type="entry name" value="DeoC"/>
    <property type="match status" value="1"/>
</dbReference>
<evidence type="ECO:0000256" key="2">
    <source>
        <dbReference type="ARBA" id="ARBA00009473"/>
    </source>
</evidence>
<dbReference type="PANTHER" id="PTHR10889:SF3">
    <property type="entry name" value="DEOXYRIBOSE-PHOSPHATE ALDOLASE"/>
    <property type="match status" value="1"/>
</dbReference>
<dbReference type="EC" id="4.1.2.4" evidence="3 7"/>
<keyword evidence="4" id="KW-0456">Lyase</keyword>
<dbReference type="SMART" id="SM01133">
    <property type="entry name" value="DeoC"/>
    <property type="match status" value="1"/>
</dbReference>
<dbReference type="Gene3D" id="3.20.20.70">
    <property type="entry name" value="Aldolase class I"/>
    <property type="match status" value="1"/>
</dbReference>
<comment type="catalytic activity">
    <reaction evidence="6">
        <text>2-deoxy-D-ribose 5-phosphate = D-glyceraldehyde 3-phosphate + acetaldehyde</text>
        <dbReference type="Rhea" id="RHEA:12821"/>
        <dbReference type="ChEBI" id="CHEBI:15343"/>
        <dbReference type="ChEBI" id="CHEBI:59776"/>
        <dbReference type="ChEBI" id="CHEBI:62877"/>
        <dbReference type="EC" id="4.1.2.4"/>
    </reaction>
</comment>
<evidence type="ECO:0000256" key="6">
    <source>
        <dbReference type="ARBA" id="ARBA00048791"/>
    </source>
</evidence>
<comment type="similarity">
    <text evidence="2">Belongs to the DeoC/FbaB aldolase family. DeoC type 2 subfamily.</text>
</comment>
<keyword evidence="9" id="KW-1185">Reference proteome</keyword>
<gene>
    <name evidence="8" type="primary">deoC</name>
    <name evidence="8" type="ORF">OPKNFCMD_1593</name>
</gene>
<dbReference type="SUPFAM" id="SSF51569">
    <property type="entry name" value="Aldolase"/>
    <property type="match status" value="1"/>
</dbReference>
<dbReference type="InterPro" id="IPR002915">
    <property type="entry name" value="DeoC/FbaB/LacD_aldolase"/>
</dbReference>
<dbReference type="EMBL" id="BPQH01000004">
    <property type="protein sequence ID" value="GJD48867.1"/>
    <property type="molecule type" value="Genomic_DNA"/>
</dbReference>
<evidence type="ECO:0000256" key="5">
    <source>
        <dbReference type="ARBA" id="ARBA00023270"/>
    </source>
</evidence>
<accession>A0ABQ4QU56</accession>
<dbReference type="RefSeq" id="WP_128560089.1">
    <property type="nucleotide sequence ID" value="NZ_BPQH01000004.1"/>
</dbReference>
<dbReference type="InterPro" id="IPR013785">
    <property type="entry name" value="Aldolase_TIM"/>
</dbReference>
<evidence type="ECO:0000256" key="4">
    <source>
        <dbReference type="ARBA" id="ARBA00023239"/>
    </source>
</evidence>
<evidence type="ECO:0000256" key="7">
    <source>
        <dbReference type="NCBIfam" id="TIGR00126"/>
    </source>
</evidence>
<reference evidence="8" key="1">
    <citation type="journal article" date="2021" name="Front. Microbiol.">
        <title>Comprehensive Comparative Genomics and Phenotyping of Methylobacterium Species.</title>
        <authorList>
            <person name="Alessa O."/>
            <person name="Ogura Y."/>
            <person name="Fujitani Y."/>
            <person name="Takami H."/>
            <person name="Hayashi T."/>
            <person name="Sahin N."/>
            <person name="Tani A."/>
        </authorList>
    </citation>
    <scope>NUCLEOTIDE SEQUENCE</scope>
    <source>
        <strain evidence="8">KCTC 52305</strain>
    </source>
</reference>
<evidence type="ECO:0000256" key="3">
    <source>
        <dbReference type="ARBA" id="ARBA00012515"/>
    </source>
</evidence>
<reference evidence="8" key="2">
    <citation type="submission" date="2021-08" db="EMBL/GenBank/DDBJ databases">
        <authorList>
            <person name="Tani A."/>
            <person name="Ola A."/>
            <person name="Ogura Y."/>
            <person name="Katsura K."/>
            <person name="Hayashi T."/>
        </authorList>
    </citation>
    <scope>NUCLEOTIDE SEQUENCE</scope>
    <source>
        <strain evidence="8">KCTC 52305</strain>
    </source>
</reference>
<dbReference type="InterPro" id="IPR011343">
    <property type="entry name" value="DeoC"/>
</dbReference>
<dbReference type="PANTHER" id="PTHR10889">
    <property type="entry name" value="DEOXYRIBOSE-PHOSPHATE ALDOLASE"/>
    <property type="match status" value="1"/>
</dbReference>
<comment type="pathway">
    <text evidence="1">Carbohydrate degradation; 2-deoxy-D-ribose 1-phosphate degradation; D-glyceraldehyde 3-phosphate and acetaldehyde from 2-deoxy-alpha-D-ribose 1-phosphate: step 2/2.</text>
</comment>
<dbReference type="Proteomes" id="UP001055167">
    <property type="component" value="Unassembled WGS sequence"/>
</dbReference>
<dbReference type="NCBIfam" id="TIGR00126">
    <property type="entry name" value="deoC"/>
    <property type="match status" value="1"/>
</dbReference>
<sequence>MPASPSPGAEPGPDEARAVAARALPLLDLTDLSDTCSDGAVEALCRRALDPVPVAAVCVWPQFVRQAARTLQGTPVRIATVINFPAGAEDVERAVEDTTEALSDGAHEIDLVLPYRALLRGEPEAARAMVEAVRDGVDRGRLLKLILETGALATPAAIEAASRLGLACGADFLKTSTGKGPVSATPEAAAIMLRAIRDGAGGRVVGLKPSGGLRRVADAAAYLDLADTIMGPGWAAPRTLRLGASGLHGVLAAALTGEPA</sequence>
<keyword evidence="5" id="KW-0704">Schiff base</keyword>
<dbReference type="PIRSF" id="PIRSF001357">
    <property type="entry name" value="DeoC"/>
    <property type="match status" value="1"/>
</dbReference>
<evidence type="ECO:0000256" key="1">
    <source>
        <dbReference type="ARBA" id="ARBA00004816"/>
    </source>
</evidence>
<organism evidence="8 9">
    <name type="scientific">Methylobacterium crusticola</name>
    <dbReference type="NCBI Taxonomy" id="1697972"/>
    <lineage>
        <taxon>Bacteria</taxon>
        <taxon>Pseudomonadati</taxon>
        <taxon>Pseudomonadota</taxon>
        <taxon>Alphaproteobacteria</taxon>
        <taxon>Hyphomicrobiales</taxon>
        <taxon>Methylobacteriaceae</taxon>
        <taxon>Methylobacterium</taxon>
    </lineage>
</organism>
<name>A0ABQ4QU56_9HYPH</name>
<comment type="caution">
    <text evidence="8">The sequence shown here is derived from an EMBL/GenBank/DDBJ whole genome shotgun (WGS) entry which is preliminary data.</text>
</comment>
<evidence type="ECO:0000313" key="9">
    <source>
        <dbReference type="Proteomes" id="UP001055167"/>
    </source>
</evidence>